<accession>A0A915LBE0</accession>
<keyword evidence="1" id="KW-1185">Reference proteome</keyword>
<name>A0A915LBE0_ROMCU</name>
<proteinExistence type="predicted"/>
<dbReference type="WBParaSite" id="nRc.2.0.1.t48162-RA">
    <property type="protein sequence ID" value="nRc.2.0.1.t48162-RA"/>
    <property type="gene ID" value="nRc.2.0.1.g48162"/>
</dbReference>
<reference evidence="2" key="1">
    <citation type="submission" date="2022-11" db="UniProtKB">
        <authorList>
            <consortium name="WormBaseParasite"/>
        </authorList>
    </citation>
    <scope>IDENTIFICATION</scope>
</reference>
<evidence type="ECO:0000313" key="1">
    <source>
        <dbReference type="Proteomes" id="UP000887565"/>
    </source>
</evidence>
<dbReference type="AlphaFoldDB" id="A0A915LBE0"/>
<protein>
    <submittedName>
        <fullName evidence="2">Uncharacterized protein</fullName>
    </submittedName>
</protein>
<evidence type="ECO:0000313" key="2">
    <source>
        <dbReference type="WBParaSite" id="nRc.2.0.1.t48162-RA"/>
    </source>
</evidence>
<dbReference type="Proteomes" id="UP000887565">
    <property type="component" value="Unplaced"/>
</dbReference>
<organism evidence="1 2">
    <name type="scientific">Romanomermis culicivorax</name>
    <name type="common">Nematode worm</name>
    <dbReference type="NCBI Taxonomy" id="13658"/>
    <lineage>
        <taxon>Eukaryota</taxon>
        <taxon>Metazoa</taxon>
        <taxon>Ecdysozoa</taxon>
        <taxon>Nematoda</taxon>
        <taxon>Enoplea</taxon>
        <taxon>Dorylaimia</taxon>
        <taxon>Mermithida</taxon>
        <taxon>Mermithoidea</taxon>
        <taxon>Mermithidae</taxon>
        <taxon>Romanomermis</taxon>
    </lineage>
</organism>
<sequence>MQNVDKSVSVEIRQTFFHEFGMLHRTKNLVPKYQIICRKFAKSNFTRIWTPRSGGYKKE</sequence>